<accession>A0AA88D6A3</accession>
<name>A0AA88D6A3_FICCA</name>
<sequence>MRSLDVAGFAQSLYVWLPIKEKHFEVMETPVGYLSRAFQCLRVPRKLGCSGDPVGLNSECPWQGTRRQASIDTGGGHHVSLTRRHRLMPGARAGARTRPVAARTVRGHEHGQSTVVVREVLPDAVSRAPKVITLWSVKGRSSTLEVVVVQSGSRGRIFNKFDLVWSVVHGHRPFHSDLENESTRSRAIRSL</sequence>
<protein>
    <submittedName>
        <fullName evidence="1">Uncharacterized protein</fullName>
    </submittedName>
</protein>
<organism evidence="1 2">
    <name type="scientific">Ficus carica</name>
    <name type="common">Common fig</name>
    <dbReference type="NCBI Taxonomy" id="3494"/>
    <lineage>
        <taxon>Eukaryota</taxon>
        <taxon>Viridiplantae</taxon>
        <taxon>Streptophyta</taxon>
        <taxon>Embryophyta</taxon>
        <taxon>Tracheophyta</taxon>
        <taxon>Spermatophyta</taxon>
        <taxon>Magnoliopsida</taxon>
        <taxon>eudicotyledons</taxon>
        <taxon>Gunneridae</taxon>
        <taxon>Pentapetalae</taxon>
        <taxon>rosids</taxon>
        <taxon>fabids</taxon>
        <taxon>Rosales</taxon>
        <taxon>Moraceae</taxon>
        <taxon>Ficeae</taxon>
        <taxon>Ficus</taxon>
    </lineage>
</organism>
<evidence type="ECO:0000313" key="2">
    <source>
        <dbReference type="Proteomes" id="UP001187192"/>
    </source>
</evidence>
<evidence type="ECO:0000313" key="1">
    <source>
        <dbReference type="EMBL" id="GMN44501.1"/>
    </source>
</evidence>
<keyword evidence="2" id="KW-1185">Reference proteome</keyword>
<reference evidence="1" key="1">
    <citation type="submission" date="2023-07" db="EMBL/GenBank/DDBJ databases">
        <title>draft genome sequence of fig (Ficus carica).</title>
        <authorList>
            <person name="Takahashi T."/>
            <person name="Nishimura K."/>
        </authorList>
    </citation>
    <scope>NUCLEOTIDE SEQUENCE</scope>
</reference>
<dbReference type="EMBL" id="BTGU01000018">
    <property type="protein sequence ID" value="GMN44501.1"/>
    <property type="molecule type" value="Genomic_DNA"/>
</dbReference>
<comment type="caution">
    <text evidence="1">The sequence shown here is derived from an EMBL/GenBank/DDBJ whole genome shotgun (WGS) entry which is preliminary data.</text>
</comment>
<dbReference type="Proteomes" id="UP001187192">
    <property type="component" value="Unassembled WGS sequence"/>
</dbReference>
<dbReference type="AlphaFoldDB" id="A0AA88D6A3"/>
<proteinExistence type="predicted"/>
<gene>
    <name evidence="1" type="ORF">TIFTF001_013693</name>
</gene>